<proteinExistence type="predicted"/>
<protein>
    <submittedName>
        <fullName evidence="2">Uncharacterized protein</fullName>
    </submittedName>
</protein>
<accession>A0A834ZEL0</accession>
<evidence type="ECO:0000313" key="3">
    <source>
        <dbReference type="Proteomes" id="UP000655225"/>
    </source>
</evidence>
<gene>
    <name evidence="2" type="ORF">HHK36_007871</name>
</gene>
<dbReference type="PANTHER" id="PTHR34222:SF43">
    <property type="entry name" value="RETROTRANSPOSON GAG DOMAIN-CONTAINING PROTEIN"/>
    <property type="match status" value="1"/>
</dbReference>
<dbReference type="EMBL" id="JABCRI010000005">
    <property type="protein sequence ID" value="KAF8405794.1"/>
    <property type="molecule type" value="Genomic_DNA"/>
</dbReference>
<name>A0A834ZEL0_TETSI</name>
<sequence length="482" mass="53356">MASSCPINTISYEPLEEEDNEENLLEELELGLSLGCTKPEPRSSLVSATASSSSRLHFHPELGLGLGFDNEAVRNRSGRLSVAPPSNHHPHASSLTLVQAPSWPWHMHSSGFLRHENLQIPVPKVHDYSPRPETGLWFSLRSSINREGKALPQISKAYIRVKDEKVTVFMVKTYLVRKLGLSNEVEGHGEHSTLEEKDLIAILITLPQDEHGWRTNAQLVTLSSFGLWREIDFRRPNPMECAVDIHNYNIILQEDRVYAFLDGLDDRLDKIRGDVLQLRPFPTVGQAYAHVSHKALRQAVMITGSADAVPGAVLATKGLRLGSSAQPPTMHNEKHKPNTSSEGLKCSHCGHPKHTRETCFKLHGYPDWWNDLQAKKGRDTGNKDEGSGKAVVATAEPQVSFTPQMALVPDSGNCGCVCYTSTNDDTRGAWLLDSGATDHMTFAATDFTQTSLPRRTNIANANGVISRHWRGHCDTIPYFTAA</sequence>
<evidence type="ECO:0000256" key="1">
    <source>
        <dbReference type="SAM" id="MobiDB-lite"/>
    </source>
</evidence>
<feature type="region of interest" description="Disordered" evidence="1">
    <location>
        <begin position="322"/>
        <end position="345"/>
    </location>
</feature>
<dbReference type="AlphaFoldDB" id="A0A834ZEL0"/>
<evidence type="ECO:0000313" key="2">
    <source>
        <dbReference type="EMBL" id="KAF8405794.1"/>
    </source>
</evidence>
<dbReference type="Proteomes" id="UP000655225">
    <property type="component" value="Unassembled WGS sequence"/>
</dbReference>
<keyword evidence="3" id="KW-1185">Reference proteome</keyword>
<dbReference type="OrthoDB" id="1745136at2759"/>
<reference evidence="2 3" key="1">
    <citation type="submission" date="2020-04" db="EMBL/GenBank/DDBJ databases">
        <title>Plant Genome Project.</title>
        <authorList>
            <person name="Zhang R.-G."/>
        </authorList>
    </citation>
    <scope>NUCLEOTIDE SEQUENCE [LARGE SCALE GENOMIC DNA]</scope>
    <source>
        <strain evidence="2">YNK0</strain>
        <tissue evidence="2">Leaf</tissue>
    </source>
</reference>
<dbReference type="PANTHER" id="PTHR34222">
    <property type="entry name" value="GAG_PRE-INTEGRS DOMAIN-CONTAINING PROTEIN"/>
    <property type="match status" value="1"/>
</dbReference>
<organism evidence="2 3">
    <name type="scientific">Tetracentron sinense</name>
    <name type="common">Spur-leaf</name>
    <dbReference type="NCBI Taxonomy" id="13715"/>
    <lineage>
        <taxon>Eukaryota</taxon>
        <taxon>Viridiplantae</taxon>
        <taxon>Streptophyta</taxon>
        <taxon>Embryophyta</taxon>
        <taxon>Tracheophyta</taxon>
        <taxon>Spermatophyta</taxon>
        <taxon>Magnoliopsida</taxon>
        <taxon>Trochodendrales</taxon>
        <taxon>Trochodendraceae</taxon>
        <taxon>Tetracentron</taxon>
    </lineage>
</organism>
<comment type="caution">
    <text evidence="2">The sequence shown here is derived from an EMBL/GenBank/DDBJ whole genome shotgun (WGS) entry which is preliminary data.</text>
</comment>